<dbReference type="AlphaFoldDB" id="A0A1H1VJD1"/>
<evidence type="ECO:0000259" key="1">
    <source>
        <dbReference type="Pfam" id="PF14082"/>
    </source>
</evidence>
<evidence type="ECO:0000313" key="3">
    <source>
        <dbReference type="Proteomes" id="UP000198481"/>
    </source>
</evidence>
<sequence length="360" mass="41172">MKVIDIVHNYPDGFGGLDCGLCRVRSFVTGSGTIVLLTELDRKNDGMSVSNAVERIIPSLQNLGIVLGDAIYIDHSERKDPLDDRFEVVSLSSLRGARWKPISRPEVLELLGCTPEELNERSEQNYRIIYRADQLRFSRDPFKDSPWQQSQSVIKRRLEIAEAMVSKAEIEELIETGAGEREIQRLLKRDLSIFGEAYAKPDDEYICFAEFPVGDGHVDFVVFTGRSRMEVILIEVKGANFNLLNADHYKAFNHKVNQAAAQVRDRISHIYKSGCSFRDHVHSLRAQAERGEQVHGAFVGPYGRLQVDPQKEINIRTVLIGGRTVDDRLESDKRYAYEREMVPPIRVESWDTWVRRLQRP</sequence>
<dbReference type="RefSeq" id="WP_092275182.1">
    <property type="nucleotide sequence ID" value="NZ_LT629762.1"/>
</dbReference>
<protein>
    <recommendedName>
        <fullName evidence="1">Shedu protein SduA C-terminal domain-containing protein</fullName>
    </recommendedName>
</protein>
<reference evidence="2 3" key="1">
    <citation type="submission" date="2016-10" db="EMBL/GenBank/DDBJ databases">
        <authorList>
            <person name="de Groot N.N."/>
        </authorList>
    </citation>
    <scope>NUCLEOTIDE SEQUENCE [LARGE SCALE GENOMIC DNA]</scope>
    <source>
        <strain evidence="2 3">LMG 26867</strain>
    </source>
</reference>
<dbReference type="Pfam" id="PF14082">
    <property type="entry name" value="SduA_C"/>
    <property type="match status" value="1"/>
</dbReference>
<organism evidence="2 3">
    <name type="scientific">Pseudomonas prosekii</name>
    <dbReference type="NCBI Taxonomy" id="1148509"/>
    <lineage>
        <taxon>Bacteria</taxon>
        <taxon>Pseudomonadati</taxon>
        <taxon>Pseudomonadota</taxon>
        <taxon>Gammaproteobacteria</taxon>
        <taxon>Pseudomonadales</taxon>
        <taxon>Pseudomonadaceae</taxon>
        <taxon>Pseudomonas</taxon>
    </lineage>
</organism>
<feature type="domain" description="Shedu protein SduA C-terminal" evidence="1">
    <location>
        <begin position="180"/>
        <end position="352"/>
    </location>
</feature>
<proteinExistence type="predicted"/>
<dbReference type="EMBL" id="LT629762">
    <property type="protein sequence ID" value="SDS85054.1"/>
    <property type="molecule type" value="Genomic_DNA"/>
</dbReference>
<name>A0A1H1VJD1_9PSED</name>
<dbReference type="InterPro" id="IPR025359">
    <property type="entry name" value="SduA_C"/>
</dbReference>
<dbReference type="Proteomes" id="UP000198481">
    <property type="component" value="Chromosome I"/>
</dbReference>
<accession>A0A1H1VJD1</accession>
<gene>
    <name evidence="2" type="ORF">SAMN05216222_2438</name>
</gene>
<evidence type="ECO:0000313" key="2">
    <source>
        <dbReference type="EMBL" id="SDS85054.1"/>
    </source>
</evidence>